<comment type="caution">
    <text evidence="3">The sequence shown here is derived from an EMBL/GenBank/DDBJ whole genome shotgun (WGS) entry which is preliminary data.</text>
</comment>
<dbReference type="AlphaFoldDB" id="A0A368XFP7"/>
<gene>
    <name evidence="3" type="ORF">DES41_110176</name>
</gene>
<accession>A0A368XFP7</accession>
<reference evidence="3 4" key="1">
    <citation type="submission" date="2018-07" db="EMBL/GenBank/DDBJ databases">
        <title>Genomic Encyclopedia of Type Strains, Phase IV (KMG-IV): sequencing the most valuable type-strain genomes for metagenomic binning, comparative biology and taxonomic classification.</title>
        <authorList>
            <person name="Goeker M."/>
        </authorList>
    </citation>
    <scope>NUCLEOTIDE SEQUENCE [LARGE SCALE GENOMIC DNA]</scope>
    <source>
        <strain evidence="3 4">DSM 21634</strain>
    </source>
</reference>
<evidence type="ECO:0000313" key="4">
    <source>
        <dbReference type="Proteomes" id="UP000252884"/>
    </source>
</evidence>
<sequence length="330" mass="34584">MPDISSARRTLCAALVGGWAFAAAAQSADPAPDFPSKPVRIIVNSGPGVSTDILARQIGARLAEQWKQPVVVENKPGASGTLGADFVAKSPADGHTLLIGVTNLVQTQFLMRSLPYDFSRDLKPVALLARGPNALVVAANAPINTLAEYIALVKSQPGKHAYGTYGNGTTAHIWGETFRRQAGLDTVHAPFKSSAQMLTDVTGGQIGAAWPDLASAMGLIQGGKLKVLAVTGSRRHPNLPQVPTFAEQGITGLEPYGWYGILAPSGTPEAVVRKLSAAWVDAVHSAPIHARMVEMGLVPAGDPYDAFAAMLRTDTPVWGKAIKDGGITID</sequence>
<evidence type="ECO:0000256" key="2">
    <source>
        <dbReference type="SAM" id="SignalP"/>
    </source>
</evidence>
<keyword evidence="2" id="KW-0732">Signal</keyword>
<dbReference type="InterPro" id="IPR005064">
    <property type="entry name" value="BUG"/>
</dbReference>
<dbReference type="Proteomes" id="UP000252884">
    <property type="component" value="Unassembled WGS sequence"/>
</dbReference>
<dbReference type="OrthoDB" id="8678477at2"/>
<dbReference type="SUPFAM" id="SSF53850">
    <property type="entry name" value="Periplasmic binding protein-like II"/>
    <property type="match status" value="1"/>
</dbReference>
<organism evidence="3 4">
    <name type="scientific">Pseudorhodoferax soli</name>
    <dbReference type="NCBI Taxonomy" id="545864"/>
    <lineage>
        <taxon>Bacteria</taxon>
        <taxon>Pseudomonadati</taxon>
        <taxon>Pseudomonadota</taxon>
        <taxon>Betaproteobacteria</taxon>
        <taxon>Burkholderiales</taxon>
        <taxon>Comamonadaceae</taxon>
    </lineage>
</organism>
<dbReference type="Gene3D" id="3.40.190.10">
    <property type="entry name" value="Periplasmic binding protein-like II"/>
    <property type="match status" value="1"/>
</dbReference>
<dbReference type="Gene3D" id="3.40.190.150">
    <property type="entry name" value="Bordetella uptake gene, domain 1"/>
    <property type="match status" value="1"/>
</dbReference>
<dbReference type="RefSeq" id="WP_114471317.1">
    <property type="nucleotide sequence ID" value="NZ_QPJK01000010.1"/>
</dbReference>
<dbReference type="PANTHER" id="PTHR42928:SF5">
    <property type="entry name" value="BLR1237 PROTEIN"/>
    <property type="match status" value="1"/>
</dbReference>
<dbReference type="CDD" id="cd07012">
    <property type="entry name" value="PBP2_Bug_TTT"/>
    <property type="match status" value="1"/>
</dbReference>
<dbReference type="Pfam" id="PF03401">
    <property type="entry name" value="TctC"/>
    <property type="match status" value="1"/>
</dbReference>
<dbReference type="EMBL" id="QPJK01000010">
    <property type="protein sequence ID" value="RCW66811.1"/>
    <property type="molecule type" value="Genomic_DNA"/>
</dbReference>
<comment type="similarity">
    <text evidence="1">Belongs to the UPF0065 (bug) family.</text>
</comment>
<protein>
    <submittedName>
        <fullName evidence="3">Tripartite-type tricarboxylate transporter receptor subunit TctC</fullName>
    </submittedName>
</protein>
<dbReference type="PIRSF" id="PIRSF017082">
    <property type="entry name" value="YflP"/>
    <property type="match status" value="1"/>
</dbReference>
<dbReference type="InterPro" id="IPR042100">
    <property type="entry name" value="Bug_dom1"/>
</dbReference>
<dbReference type="PANTHER" id="PTHR42928">
    <property type="entry name" value="TRICARBOXYLATE-BINDING PROTEIN"/>
    <property type="match status" value="1"/>
</dbReference>
<keyword evidence="4" id="KW-1185">Reference proteome</keyword>
<evidence type="ECO:0000313" key="3">
    <source>
        <dbReference type="EMBL" id="RCW66811.1"/>
    </source>
</evidence>
<feature type="chain" id="PRO_5016845356" evidence="2">
    <location>
        <begin position="23"/>
        <end position="330"/>
    </location>
</feature>
<feature type="signal peptide" evidence="2">
    <location>
        <begin position="1"/>
        <end position="22"/>
    </location>
</feature>
<evidence type="ECO:0000256" key="1">
    <source>
        <dbReference type="ARBA" id="ARBA00006987"/>
    </source>
</evidence>
<name>A0A368XFP7_9BURK</name>
<keyword evidence="3" id="KW-0675">Receptor</keyword>
<proteinExistence type="inferred from homology"/>